<evidence type="ECO:0000256" key="2">
    <source>
        <dbReference type="ARBA" id="ARBA00022679"/>
    </source>
</evidence>
<dbReference type="CDD" id="cd04194">
    <property type="entry name" value="GT8_A4GalT_like"/>
    <property type="match status" value="1"/>
</dbReference>
<organism evidence="5 6">
    <name type="scientific">Phocaeicola vulgatus</name>
    <name type="common">Bacteroides vulgatus</name>
    <dbReference type="NCBI Taxonomy" id="821"/>
    <lineage>
        <taxon>Bacteria</taxon>
        <taxon>Pseudomonadati</taxon>
        <taxon>Bacteroidota</taxon>
        <taxon>Bacteroidia</taxon>
        <taxon>Bacteroidales</taxon>
        <taxon>Bacteroidaceae</taxon>
        <taxon>Phocaeicola</taxon>
    </lineage>
</organism>
<dbReference type="Proteomes" id="UP000483142">
    <property type="component" value="Unassembled WGS sequence"/>
</dbReference>
<reference evidence="6 7" key="1">
    <citation type="journal article" date="2019" name="Nat. Med.">
        <title>A library of human gut bacterial isolates paired with longitudinal multiomics data enables mechanistic microbiome research.</title>
        <authorList>
            <person name="Poyet M."/>
            <person name="Groussin M."/>
            <person name="Gibbons S.M."/>
            <person name="Avila-Pacheco J."/>
            <person name="Jiang X."/>
            <person name="Kearney S.M."/>
            <person name="Perrotta A.R."/>
            <person name="Berdy B."/>
            <person name="Zhao S."/>
            <person name="Lieberman T.D."/>
            <person name="Swanson P.K."/>
            <person name="Smith M."/>
            <person name="Roesemann S."/>
            <person name="Alexander J.E."/>
            <person name="Rich S.A."/>
            <person name="Livny J."/>
            <person name="Vlamakis H."/>
            <person name="Clish C."/>
            <person name="Bullock K."/>
            <person name="Deik A."/>
            <person name="Scott J."/>
            <person name="Pierce K.A."/>
            <person name="Xavier R.J."/>
            <person name="Alm E.J."/>
        </authorList>
    </citation>
    <scope>NUCLEOTIDE SEQUENCE [LARGE SCALE GENOMIC DNA]</scope>
    <source>
        <strain evidence="5 6">BIOML-A140</strain>
        <strain evidence="4 7">BIOML-A141</strain>
    </source>
</reference>
<dbReference type="PANTHER" id="PTHR13778">
    <property type="entry name" value="GLYCOSYLTRANSFERASE 8 DOMAIN-CONTAINING PROTEIN"/>
    <property type="match status" value="1"/>
</dbReference>
<proteinExistence type="predicted"/>
<name>A0A6I0ZES9_PHOVU</name>
<protein>
    <submittedName>
        <fullName evidence="5">Glycosyltransferase family 8 protein</fullName>
    </submittedName>
</protein>
<dbReference type="GO" id="GO:0016757">
    <property type="term" value="F:glycosyltransferase activity"/>
    <property type="evidence" value="ECO:0007669"/>
    <property type="project" value="UniProtKB-KW"/>
</dbReference>
<dbReference type="Proteomes" id="UP000468344">
    <property type="component" value="Unassembled WGS sequence"/>
</dbReference>
<dbReference type="InterPro" id="IPR029044">
    <property type="entry name" value="Nucleotide-diphossugar_trans"/>
</dbReference>
<dbReference type="GO" id="GO:0046872">
    <property type="term" value="F:metal ion binding"/>
    <property type="evidence" value="ECO:0007669"/>
    <property type="project" value="UniProtKB-KW"/>
</dbReference>
<comment type="caution">
    <text evidence="5">The sequence shown here is derived from an EMBL/GenBank/DDBJ whole genome shotgun (WGS) entry which is preliminary data.</text>
</comment>
<dbReference type="PANTHER" id="PTHR13778:SF47">
    <property type="entry name" value="LIPOPOLYSACCHARIDE 1,3-GALACTOSYLTRANSFERASE"/>
    <property type="match status" value="1"/>
</dbReference>
<evidence type="ECO:0000313" key="4">
    <source>
        <dbReference type="EMBL" id="KAB6452556.1"/>
    </source>
</evidence>
<dbReference type="Gene3D" id="3.90.550.10">
    <property type="entry name" value="Spore Coat Polysaccharide Biosynthesis Protein SpsA, Chain A"/>
    <property type="match status" value="1"/>
</dbReference>
<evidence type="ECO:0000313" key="5">
    <source>
        <dbReference type="EMBL" id="KAB6477370.1"/>
    </source>
</evidence>
<evidence type="ECO:0000256" key="1">
    <source>
        <dbReference type="ARBA" id="ARBA00022676"/>
    </source>
</evidence>
<evidence type="ECO:0000313" key="7">
    <source>
        <dbReference type="Proteomes" id="UP000483142"/>
    </source>
</evidence>
<dbReference type="Pfam" id="PF01501">
    <property type="entry name" value="Glyco_transf_8"/>
    <property type="match status" value="1"/>
</dbReference>
<evidence type="ECO:0000256" key="3">
    <source>
        <dbReference type="ARBA" id="ARBA00022723"/>
    </source>
</evidence>
<dbReference type="EMBL" id="WDBY01000020">
    <property type="protein sequence ID" value="KAB6477370.1"/>
    <property type="molecule type" value="Genomic_DNA"/>
</dbReference>
<keyword evidence="3" id="KW-0479">Metal-binding</keyword>
<keyword evidence="1" id="KW-0328">Glycosyltransferase</keyword>
<dbReference type="EMBL" id="WDBZ01000021">
    <property type="protein sequence ID" value="KAB6452556.1"/>
    <property type="molecule type" value="Genomic_DNA"/>
</dbReference>
<evidence type="ECO:0000313" key="6">
    <source>
        <dbReference type="Proteomes" id="UP000468344"/>
    </source>
</evidence>
<dbReference type="SUPFAM" id="SSF53448">
    <property type="entry name" value="Nucleotide-diphospho-sugar transferases"/>
    <property type="match status" value="1"/>
</dbReference>
<accession>A0A6I0ZES9</accession>
<dbReference type="InterPro" id="IPR002495">
    <property type="entry name" value="Glyco_trans_8"/>
</dbReference>
<gene>
    <name evidence="5" type="ORF">GAZ06_11640</name>
    <name evidence="4" type="ORF">GAZ09_11690</name>
</gene>
<keyword evidence="2 5" id="KW-0808">Transferase</keyword>
<sequence length="319" mass="37120">MNVVIVVDDGYIQHAGVMLTSLFETNKGCRIRVFLLTNGISDDNQRRLECLCKAYGNSIEICQPDSQLSQYCDIDKLNSSNWSKMIYYKLFMPHILPLEVERCLFLDVDMVVVDNLNELYNIPLNPNAIIAAVEDVISCLPRKDTLGLSETDPYINSGVMVCDIARWREEENNHPIFDFVIEHSNVFVNEQDVIATYMKGRIQLLPIKWNMVGCNYLRKKFVFPKYYAELSDARKHPAIHHFCTLIQPWYADSPHPYKHLYTRYLGIYAHITGAPVNMKLPYKTKPKTFLQKVRHFIARTLNAFDIIKQPGYVLHKFRY</sequence>
<dbReference type="AlphaFoldDB" id="A0A6I0ZES9"/>
<dbReference type="InterPro" id="IPR050748">
    <property type="entry name" value="Glycosyltrans_8_dom-fam"/>
</dbReference>